<evidence type="ECO:0000313" key="3">
    <source>
        <dbReference type="EMBL" id="CAH1721780.1"/>
    </source>
</evidence>
<dbReference type="EMBL" id="OU899035">
    <property type="protein sequence ID" value="CAH1721780.1"/>
    <property type="molecule type" value="Genomic_DNA"/>
</dbReference>
<keyword evidence="1" id="KW-1133">Transmembrane helix</keyword>
<evidence type="ECO:0008006" key="5">
    <source>
        <dbReference type="Google" id="ProtNLM"/>
    </source>
</evidence>
<evidence type="ECO:0000313" key="4">
    <source>
        <dbReference type="Proteomes" id="UP001154329"/>
    </source>
</evidence>
<accession>A0A9P0IWN7</accession>
<name>A0A9P0IWN7_APHGO</name>
<keyword evidence="1" id="KW-0812">Transmembrane</keyword>
<keyword evidence="1" id="KW-0472">Membrane</keyword>
<evidence type="ECO:0000256" key="1">
    <source>
        <dbReference type="SAM" id="Phobius"/>
    </source>
</evidence>
<reference evidence="3" key="2">
    <citation type="submission" date="2022-10" db="EMBL/GenBank/DDBJ databases">
        <authorList>
            <consortium name="ENA_rothamsted_submissions"/>
            <consortium name="culmorum"/>
            <person name="King R."/>
        </authorList>
    </citation>
    <scope>NUCLEOTIDE SEQUENCE</scope>
</reference>
<keyword evidence="4" id="KW-1185">Reference proteome</keyword>
<feature type="signal peptide" evidence="2">
    <location>
        <begin position="1"/>
        <end position="18"/>
    </location>
</feature>
<feature type="chain" id="PRO_5040105645" description="Secreted protein" evidence="2">
    <location>
        <begin position="19"/>
        <end position="136"/>
    </location>
</feature>
<evidence type="ECO:0000256" key="2">
    <source>
        <dbReference type="SAM" id="SignalP"/>
    </source>
</evidence>
<dbReference type="AlphaFoldDB" id="A0A9P0IWN7"/>
<sequence>MCILTFWLSASFLSLAHTCFCATYARACELFLFDITYFYFRPSLVVACPAYITSPSPKRSAQTGFIYSRPGISRAPRRLCPRFFFIITPPAFHYLHSGRVFFFFFLILIQSCAFFLEFIVHRSHCTRNPGFDFQKM</sequence>
<keyword evidence="2" id="KW-0732">Signal</keyword>
<reference evidence="3" key="1">
    <citation type="submission" date="2022-02" db="EMBL/GenBank/DDBJ databases">
        <authorList>
            <person name="King R."/>
        </authorList>
    </citation>
    <scope>NUCLEOTIDE SEQUENCE</scope>
</reference>
<dbReference type="Proteomes" id="UP001154329">
    <property type="component" value="Chromosome 2"/>
</dbReference>
<gene>
    <name evidence="3" type="ORF">APHIGO_LOCUS4527</name>
</gene>
<feature type="transmembrane region" description="Helical" evidence="1">
    <location>
        <begin position="101"/>
        <end position="120"/>
    </location>
</feature>
<protein>
    <recommendedName>
        <fullName evidence="5">Secreted protein</fullName>
    </recommendedName>
</protein>
<organism evidence="3 4">
    <name type="scientific">Aphis gossypii</name>
    <name type="common">Cotton aphid</name>
    <dbReference type="NCBI Taxonomy" id="80765"/>
    <lineage>
        <taxon>Eukaryota</taxon>
        <taxon>Metazoa</taxon>
        <taxon>Ecdysozoa</taxon>
        <taxon>Arthropoda</taxon>
        <taxon>Hexapoda</taxon>
        <taxon>Insecta</taxon>
        <taxon>Pterygota</taxon>
        <taxon>Neoptera</taxon>
        <taxon>Paraneoptera</taxon>
        <taxon>Hemiptera</taxon>
        <taxon>Sternorrhyncha</taxon>
        <taxon>Aphidomorpha</taxon>
        <taxon>Aphidoidea</taxon>
        <taxon>Aphididae</taxon>
        <taxon>Aphidini</taxon>
        <taxon>Aphis</taxon>
        <taxon>Aphis</taxon>
    </lineage>
</organism>
<proteinExistence type="predicted"/>